<comment type="caution">
    <text evidence="5">The sequence shown here is derived from an EMBL/GenBank/DDBJ whole genome shotgun (WGS) entry which is preliminary data.</text>
</comment>
<dbReference type="GO" id="GO:0008270">
    <property type="term" value="F:zinc ion binding"/>
    <property type="evidence" value="ECO:0007669"/>
    <property type="project" value="InterPro"/>
</dbReference>
<dbReference type="SUPFAM" id="SSF51735">
    <property type="entry name" value="NAD(P)-binding Rossmann-fold domains"/>
    <property type="match status" value="1"/>
</dbReference>
<feature type="domain" description="Enoyl reductase (ER)" evidence="4">
    <location>
        <begin position="27"/>
        <end position="359"/>
    </location>
</feature>
<dbReference type="InterPro" id="IPR020843">
    <property type="entry name" value="ER"/>
</dbReference>
<feature type="region of interest" description="Disordered" evidence="3">
    <location>
        <begin position="367"/>
        <end position="410"/>
    </location>
</feature>
<accession>A0A814L2V3</accession>
<dbReference type="InterPro" id="IPR036291">
    <property type="entry name" value="NAD(P)-bd_dom_sf"/>
</dbReference>
<proteinExistence type="inferred from homology"/>
<gene>
    <name evidence="5" type="ORF">XAT740_LOCUS16119</name>
</gene>
<dbReference type="Proteomes" id="UP000663828">
    <property type="component" value="Unassembled WGS sequence"/>
</dbReference>
<sequence>MTSSEKMTTANTSADMKCIVVQQTFTGKRELKVTTAPKPPAPGDGEILIGVKACGINFNDVLVRYGLLEDSPRPSFVPGFECSGEVLDIGLNVTHVDRGDRVVVLTRFSAWAEQIVVKKDLVFKIPKEMSFREAAVLPVSYLTAYILLFEIGNIKSGQTLLFHSAGGGVGVALTQLSKLVPNLTLMATASSTKFDVLRAHIHYLFEHDMDYTEDIKKIAPEGIDLVLDCMAGDDCERGLALLKFNGKYVMYGTSSLLSWDVKNLFGITKGMTNWWQNDKVSCLRLFQDSKSIHGFNLVQLLSRGSNETRRYLGDIMHKVFVLYKEGKIKPVVDSVFTFDEVNNAIGKLVERKNIGKVVIEPFLNSKTEKVKKKKSSSTPGRQDSSSTSGPDDDDDDKDPEELRHNSSSSQ</sequence>
<dbReference type="GO" id="GO:0016491">
    <property type="term" value="F:oxidoreductase activity"/>
    <property type="evidence" value="ECO:0007669"/>
    <property type="project" value="UniProtKB-KW"/>
</dbReference>
<dbReference type="InterPro" id="IPR013154">
    <property type="entry name" value="ADH-like_N"/>
</dbReference>
<dbReference type="SMART" id="SM00829">
    <property type="entry name" value="PKS_ER"/>
    <property type="match status" value="1"/>
</dbReference>
<evidence type="ECO:0000259" key="4">
    <source>
        <dbReference type="SMART" id="SM00829"/>
    </source>
</evidence>
<dbReference type="InterPro" id="IPR011032">
    <property type="entry name" value="GroES-like_sf"/>
</dbReference>
<keyword evidence="6" id="KW-1185">Reference proteome</keyword>
<protein>
    <recommendedName>
        <fullName evidence="4">Enoyl reductase (ER) domain-containing protein</fullName>
    </recommendedName>
</protein>
<evidence type="ECO:0000256" key="2">
    <source>
        <dbReference type="ARBA" id="ARBA00023002"/>
    </source>
</evidence>
<dbReference type="PROSITE" id="PS01162">
    <property type="entry name" value="QOR_ZETA_CRYSTAL"/>
    <property type="match status" value="1"/>
</dbReference>
<evidence type="ECO:0000256" key="1">
    <source>
        <dbReference type="ARBA" id="ARBA00010371"/>
    </source>
</evidence>
<dbReference type="InterPro" id="IPR002364">
    <property type="entry name" value="Quin_OxRdtase/zeta-crystal_CS"/>
</dbReference>
<name>A0A814L2V3_ADIRI</name>
<dbReference type="PANTHER" id="PTHR44054">
    <property type="entry name" value="SYNAPTIC VESICLE MEMBRANE PROTEIN VAT-1 HOMOLOG-LIKE"/>
    <property type="match status" value="1"/>
</dbReference>
<evidence type="ECO:0000313" key="6">
    <source>
        <dbReference type="Proteomes" id="UP000663828"/>
    </source>
</evidence>
<dbReference type="Pfam" id="PF13602">
    <property type="entry name" value="ADH_zinc_N_2"/>
    <property type="match status" value="1"/>
</dbReference>
<dbReference type="Pfam" id="PF08240">
    <property type="entry name" value="ADH_N"/>
    <property type="match status" value="1"/>
</dbReference>
<feature type="compositionally biased region" description="Acidic residues" evidence="3">
    <location>
        <begin position="390"/>
        <end position="399"/>
    </location>
</feature>
<dbReference type="PANTHER" id="PTHR44054:SF2">
    <property type="entry name" value="SYNAPTIC VESICLE MEMBRANE PROTEIN VAT-1 HOMOLOG-LIKE"/>
    <property type="match status" value="1"/>
</dbReference>
<dbReference type="SUPFAM" id="SSF50129">
    <property type="entry name" value="GroES-like"/>
    <property type="match status" value="1"/>
</dbReference>
<dbReference type="Gene3D" id="3.90.180.10">
    <property type="entry name" value="Medium-chain alcohol dehydrogenases, catalytic domain"/>
    <property type="match status" value="1"/>
</dbReference>
<dbReference type="Gene3D" id="3.40.50.720">
    <property type="entry name" value="NAD(P)-binding Rossmann-like Domain"/>
    <property type="match status" value="1"/>
</dbReference>
<organism evidence="5 6">
    <name type="scientific">Adineta ricciae</name>
    <name type="common">Rotifer</name>
    <dbReference type="NCBI Taxonomy" id="249248"/>
    <lineage>
        <taxon>Eukaryota</taxon>
        <taxon>Metazoa</taxon>
        <taxon>Spiralia</taxon>
        <taxon>Gnathifera</taxon>
        <taxon>Rotifera</taxon>
        <taxon>Eurotatoria</taxon>
        <taxon>Bdelloidea</taxon>
        <taxon>Adinetida</taxon>
        <taxon>Adinetidae</taxon>
        <taxon>Adineta</taxon>
    </lineage>
</organism>
<dbReference type="AlphaFoldDB" id="A0A814L2V3"/>
<dbReference type="EMBL" id="CAJNOR010001017">
    <property type="protein sequence ID" value="CAF1057790.1"/>
    <property type="molecule type" value="Genomic_DNA"/>
</dbReference>
<dbReference type="CDD" id="cd08275">
    <property type="entry name" value="MDR3"/>
    <property type="match status" value="1"/>
</dbReference>
<dbReference type="InterPro" id="IPR052100">
    <property type="entry name" value="SV-ATPase_mito-regulator"/>
</dbReference>
<comment type="similarity">
    <text evidence="1">Belongs to the zinc-containing alcohol dehydrogenase family. Quinone oxidoreductase subfamily.</text>
</comment>
<evidence type="ECO:0000313" key="5">
    <source>
        <dbReference type="EMBL" id="CAF1057790.1"/>
    </source>
</evidence>
<keyword evidence="2" id="KW-0560">Oxidoreductase</keyword>
<reference evidence="5" key="1">
    <citation type="submission" date="2021-02" db="EMBL/GenBank/DDBJ databases">
        <authorList>
            <person name="Nowell W R."/>
        </authorList>
    </citation>
    <scope>NUCLEOTIDE SEQUENCE</scope>
</reference>
<evidence type="ECO:0000256" key="3">
    <source>
        <dbReference type="SAM" id="MobiDB-lite"/>
    </source>
</evidence>